<keyword evidence="3" id="KW-0963">Cytoplasm</keyword>
<keyword evidence="4" id="KW-0206">Cytoskeleton</keyword>
<protein>
    <recommendedName>
        <fullName evidence="7">Mitotic-spindle organizing protein 1</fullName>
    </recommendedName>
</protein>
<comment type="caution">
    <text evidence="5">The sequence shown here is derived from an EMBL/GenBank/DDBJ whole genome shotgun (WGS) entry which is preliminary data.</text>
</comment>
<comment type="similarity">
    <text evidence="2">Belongs to the MOZART1 family.</text>
</comment>
<dbReference type="Proteomes" id="UP001491310">
    <property type="component" value="Unassembled WGS sequence"/>
</dbReference>
<evidence type="ECO:0008006" key="7">
    <source>
        <dbReference type="Google" id="ProtNLM"/>
    </source>
</evidence>
<dbReference type="EMBL" id="JALJOT010000010">
    <property type="protein sequence ID" value="KAK9906438.1"/>
    <property type="molecule type" value="Genomic_DNA"/>
</dbReference>
<organism evidence="5 6">
    <name type="scientific">Coccomyxa subellipsoidea</name>
    <dbReference type="NCBI Taxonomy" id="248742"/>
    <lineage>
        <taxon>Eukaryota</taxon>
        <taxon>Viridiplantae</taxon>
        <taxon>Chlorophyta</taxon>
        <taxon>core chlorophytes</taxon>
        <taxon>Trebouxiophyceae</taxon>
        <taxon>Trebouxiophyceae incertae sedis</taxon>
        <taxon>Coccomyxaceae</taxon>
        <taxon>Coccomyxa</taxon>
    </lineage>
</organism>
<name>A0ABR2YIU9_9CHLO</name>
<dbReference type="InterPro" id="IPR022214">
    <property type="entry name" value="MZT1"/>
</dbReference>
<sequence>MDQTAVAQANAALNIVHEIATLLDTGLDREEVAILIALVENGVNPEALAEVVKELRREAAALRAAEMDSRGL</sequence>
<accession>A0ABR2YIU9</accession>
<evidence type="ECO:0000313" key="6">
    <source>
        <dbReference type="Proteomes" id="UP001491310"/>
    </source>
</evidence>
<dbReference type="PANTHER" id="PTHR28520">
    <property type="entry name" value="MITOTIC-SPINDLE ORGANIZING PROTEIN 1"/>
    <property type="match status" value="1"/>
</dbReference>
<evidence type="ECO:0000256" key="4">
    <source>
        <dbReference type="ARBA" id="ARBA00023212"/>
    </source>
</evidence>
<comment type="subcellular location">
    <subcellularLocation>
        <location evidence="1">Cytoplasm</location>
        <location evidence="1">Cytoskeleton</location>
        <location evidence="1">Microtubule organizing center</location>
    </subcellularLocation>
</comment>
<dbReference type="PANTHER" id="PTHR28520:SF2">
    <property type="entry name" value="MITOTIC-SPINDLE ORGANIZING PROTEIN 1"/>
    <property type="match status" value="1"/>
</dbReference>
<keyword evidence="6" id="KW-1185">Reference proteome</keyword>
<evidence type="ECO:0000256" key="3">
    <source>
        <dbReference type="ARBA" id="ARBA00022490"/>
    </source>
</evidence>
<proteinExistence type="inferred from homology"/>
<gene>
    <name evidence="5" type="ORF">WJX75_001854</name>
</gene>
<evidence type="ECO:0000256" key="2">
    <source>
        <dbReference type="ARBA" id="ARBA00011015"/>
    </source>
</evidence>
<evidence type="ECO:0000313" key="5">
    <source>
        <dbReference type="EMBL" id="KAK9906438.1"/>
    </source>
</evidence>
<evidence type="ECO:0000256" key="1">
    <source>
        <dbReference type="ARBA" id="ARBA00004267"/>
    </source>
</evidence>
<dbReference type="Pfam" id="PF12554">
    <property type="entry name" value="MOZART1"/>
    <property type="match status" value="1"/>
</dbReference>
<reference evidence="5 6" key="1">
    <citation type="journal article" date="2024" name="Nat. Commun.">
        <title>Phylogenomics reveals the evolutionary origins of lichenization in chlorophyte algae.</title>
        <authorList>
            <person name="Puginier C."/>
            <person name="Libourel C."/>
            <person name="Otte J."/>
            <person name="Skaloud P."/>
            <person name="Haon M."/>
            <person name="Grisel S."/>
            <person name="Petersen M."/>
            <person name="Berrin J.G."/>
            <person name="Delaux P.M."/>
            <person name="Dal Grande F."/>
            <person name="Keller J."/>
        </authorList>
    </citation>
    <scope>NUCLEOTIDE SEQUENCE [LARGE SCALE GENOMIC DNA]</scope>
    <source>
        <strain evidence="5 6">SAG 216-7</strain>
    </source>
</reference>